<reference evidence="3 4" key="1">
    <citation type="submission" date="2021-03" db="EMBL/GenBank/DDBJ databases">
        <title>Enterococcal diversity collection.</title>
        <authorList>
            <person name="Gilmore M.S."/>
            <person name="Schwartzman J."/>
            <person name="Van Tyne D."/>
            <person name="Martin M."/>
            <person name="Earl A.M."/>
            <person name="Manson A.L."/>
            <person name="Straub T."/>
            <person name="Salamzade R."/>
            <person name="Saavedra J."/>
            <person name="Lebreton F."/>
            <person name="Prichula J."/>
            <person name="Schaufler K."/>
            <person name="Gaca A."/>
            <person name="Sgardioli B."/>
            <person name="Wagenaar J."/>
            <person name="Strong T."/>
        </authorList>
    </citation>
    <scope>NUCLEOTIDE SEQUENCE [LARGE SCALE GENOMIC DNA]</scope>
    <source>
        <strain evidence="3 4">DIV0080</strain>
    </source>
</reference>
<keyword evidence="1" id="KW-0238">DNA-binding</keyword>
<protein>
    <submittedName>
        <fullName evidence="3">Helix-turn-helix domain-containing protein</fullName>
    </submittedName>
</protein>
<evidence type="ECO:0000313" key="4">
    <source>
        <dbReference type="Proteomes" id="UP000664857"/>
    </source>
</evidence>
<proteinExistence type="predicted"/>
<evidence type="ECO:0000256" key="1">
    <source>
        <dbReference type="ARBA" id="ARBA00023125"/>
    </source>
</evidence>
<sequence length="230" mass="26858">METAISQNLKKYRKINHLTQQEMASQLFVTPQAVSKWERGESMPDISLVPQIADLFDISIASLWETLPEKSETEDFDELLTQLTDMASIRELISHFDFFTFLTREEKEVFMMKLLEVEGTDILIEDIYFYLSQTLKEVVITTLLKTKSYQGLEQLIPMMSKEIRSKVLVHILEEKNMSFLEELLPFLTHSQKQSLIDVCLCQEPFIEEIDAFLPFFTKDQQIALQSIEED</sequence>
<dbReference type="InterPro" id="IPR001387">
    <property type="entry name" value="Cro/C1-type_HTH"/>
</dbReference>
<organism evidence="3 4">
    <name type="scientific">Candidatus Vagococcus giribetii</name>
    <dbReference type="NCBI Taxonomy" id="2230876"/>
    <lineage>
        <taxon>Bacteria</taxon>
        <taxon>Bacillati</taxon>
        <taxon>Bacillota</taxon>
        <taxon>Bacilli</taxon>
        <taxon>Lactobacillales</taxon>
        <taxon>Enterococcaceae</taxon>
        <taxon>Vagococcus</taxon>
    </lineage>
</organism>
<dbReference type="Pfam" id="PF01381">
    <property type="entry name" value="HTH_3"/>
    <property type="match status" value="1"/>
</dbReference>
<evidence type="ECO:0000259" key="2">
    <source>
        <dbReference type="PROSITE" id="PS50943"/>
    </source>
</evidence>
<dbReference type="Proteomes" id="UP000664857">
    <property type="component" value="Unassembled WGS sequence"/>
</dbReference>
<dbReference type="InterPro" id="IPR010982">
    <property type="entry name" value="Lambda_DNA-bd_dom_sf"/>
</dbReference>
<dbReference type="PANTHER" id="PTHR46558">
    <property type="entry name" value="TRACRIPTIONAL REGULATORY PROTEIN-RELATED-RELATED"/>
    <property type="match status" value="1"/>
</dbReference>
<dbReference type="RefSeq" id="WP_206965293.1">
    <property type="nucleotide sequence ID" value="NZ_JAFLVX010000014.1"/>
</dbReference>
<dbReference type="PROSITE" id="PS50943">
    <property type="entry name" value="HTH_CROC1"/>
    <property type="match status" value="1"/>
</dbReference>
<dbReference type="EMBL" id="JAFLVX010000014">
    <property type="protein sequence ID" value="MBO0476330.1"/>
    <property type="molecule type" value="Genomic_DNA"/>
</dbReference>
<dbReference type="PANTHER" id="PTHR46558:SF11">
    <property type="entry name" value="HTH-TYPE TRANSCRIPTIONAL REGULATOR XRE"/>
    <property type="match status" value="1"/>
</dbReference>
<dbReference type="Gene3D" id="1.10.260.40">
    <property type="entry name" value="lambda repressor-like DNA-binding domains"/>
    <property type="match status" value="1"/>
</dbReference>
<evidence type="ECO:0000313" key="3">
    <source>
        <dbReference type="EMBL" id="MBO0476330.1"/>
    </source>
</evidence>
<dbReference type="SUPFAM" id="SSF47413">
    <property type="entry name" value="lambda repressor-like DNA-binding domains"/>
    <property type="match status" value="1"/>
</dbReference>
<accession>A0ABS3HSM3</accession>
<dbReference type="CDD" id="cd00093">
    <property type="entry name" value="HTH_XRE"/>
    <property type="match status" value="1"/>
</dbReference>
<feature type="domain" description="HTH cro/C1-type" evidence="2">
    <location>
        <begin position="9"/>
        <end position="63"/>
    </location>
</feature>
<comment type="caution">
    <text evidence="3">The sequence shown here is derived from an EMBL/GenBank/DDBJ whole genome shotgun (WGS) entry which is preliminary data.</text>
</comment>
<keyword evidence="4" id="KW-1185">Reference proteome</keyword>
<dbReference type="SMART" id="SM00530">
    <property type="entry name" value="HTH_XRE"/>
    <property type="match status" value="1"/>
</dbReference>
<name>A0ABS3HSM3_9ENTE</name>
<gene>
    <name evidence="3" type="ORF">DOK76_04555</name>
</gene>